<evidence type="ECO:0000256" key="1">
    <source>
        <dbReference type="SAM" id="Coils"/>
    </source>
</evidence>
<organism evidence="3">
    <name type="scientific">Tanacetum cinerariifolium</name>
    <name type="common">Dalmatian daisy</name>
    <name type="synonym">Chrysanthemum cinerariifolium</name>
    <dbReference type="NCBI Taxonomy" id="118510"/>
    <lineage>
        <taxon>Eukaryota</taxon>
        <taxon>Viridiplantae</taxon>
        <taxon>Streptophyta</taxon>
        <taxon>Embryophyta</taxon>
        <taxon>Tracheophyta</taxon>
        <taxon>Spermatophyta</taxon>
        <taxon>Magnoliopsida</taxon>
        <taxon>eudicotyledons</taxon>
        <taxon>Gunneridae</taxon>
        <taxon>Pentapetalae</taxon>
        <taxon>asterids</taxon>
        <taxon>campanulids</taxon>
        <taxon>Asterales</taxon>
        <taxon>Asteraceae</taxon>
        <taxon>Asteroideae</taxon>
        <taxon>Anthemideae</taxon>
        <taxon>Anthemidinae</taxon>
        <taxon>Tanacetum</taxon>
    </lineage>
</organism>
<protein>
    <submittedName>
        <fullName evidence="3">Uncharacterized protein</fullName>
    </submittedName>
</protein>
<feature type="compositionally biased region" description="Polar residues" evidence="2">
    <location>
        <begin position="364"/>
        <end position="376"/>
    </location>
</feature>
<gene>
    <name evidence="3" type="ORF">Tci_065870</name>
</gene>
<name>A0A6L2P9P5_TANCI</name>
<dbReference type="AlphaFoldDB" id="A0A6L2P9P5"/>
<keyword evidence="1" id="KW-0175">Coiled coil</keyword>
<feature type="region of interest" description="Disordered" evidence="2">
    <location>
        <begin position="364"/>
        <end position="384"/>
    </location>
</feature>
<reference evidence="3" key="1">
    <citation type="journal article" date="2019" name="Sci. Rep.">
        <title>Draft genome of Tanacetum cinerariifolium, the natural source of mosquito coil.</title>
        <authorList>
            <person name="Yamashiro T."/>
            <person name="Shiraishi A."/>
            <person name="Satake H."/>
            <person name="Nakayama K."/>
        </authorList>
    </citation>
    <scope>NUCLEOTIDE SEQUENCE</scope>
</reference>
<feature type="coiled-coil region" evidence="1">
    <location>
        <begin position="281"/>
        <end position="308"/>
    </location>
</feature>
<evidence type="ECO:0000313" key="3">
    <source>
        <dbReference type="EMBL" id="GEU93892.1"/>
    </source>
</evidence>
<comment type="caution">
    <text evidence="3">The sequence shown here is derived from an EMBL/GenBank/DDBJ whole genome shotgun (WGS) entry which is preliminary data.</text>
</comment>
<feature type="compositionally biased region" description="Basic and acidic residues" evidence="2">
    <location>
        <begin position="252"/>
        <end position="265"/>
    </location>
</feature>
<evidence type="ECO:0000256" key="2">
    <source>
        <dbReference type="SAM" id="MobiDB-lite"/>
    </source>
</evidence>
<dbReference type="EMBL" id="BKCJ010010948">
    <property type="protein sequence ID" value="GEU93892.1"/>
    <property type="molecule type" value="Genomic_DNA"/>
</dbReference>
<feature type="region of interest" description="Disordered" evidence="2">
    <location>
        <begin position="227"/>
        <end position="276"/>
    </location>
</feature>
<proteinExistence type="predicted"/>
<accession>A0A6L2P9P5</accession>
<sequence>MSLLKKPKSLNPFLPTTQVGFTFEEIAFTTNTEFALLYPSHLNQEYFKDVSDFISKCCLKETFTKAPTQYKEHLSEFWYTIKTLKDSKVWVSTLTGGVRGDIGYSEEIGAKGTLKKSCLPLREKIVPYPRFIALLLKHMMPEYDNEELTINPTQGPPVKMEQTLSSVVVCLHLILIEPILFIFFYLHSESSRHDASVDYTAEADPGLSAPNDSIPSQQDLLKDTRSAFFTPDSPHDEPIIVSNGSEEEEEVAKDKDSHASSHDVPEDTLISHPPSPKSAQIQELMAQVKLLQSYKDKLEQQKAKAKAKVNIQWELLVELQELPVLVSLVQKQLKTLDSLLSLLNRVSEIFNRFATMVENASKATTQDVPSAGQATASPAEWEKNTKNAETNIKIELVDLLGTHVMTQYYNKKLLFDQYYDKMLKR</sequence>